<evidence type="ECO:0000313" key="1">
    <source>
        <dbReference type="EMBL" id="KAJ8490652.1"/>
    </source>
</evidence>
<reference evidence="1 2" key="1">
    <citation type="submission" date="2022-12" db="EMBL/GenBank/DDBJ databases">
        <title>Chromosome-scale assembly of the Ensete ventricosum genome.</title>
        <authorList>
            <person name="Dussert Y."/>
            <person name="Stocks J."/>
            <person name="Wendawek A."/>
            <person name="Woldeyes F."/>
            <person name="Nichols R.A."/>
            <person name="Borrell J.S."/>
        </authorList>
    </citation>
    <scope>NUCLEOTIDE SEQUENCE [LARGE SCALE GENOMIC DNA]</scope>
    <source>
        <strain evidence="2">cv. Maze</strain>
        <tissue evidence="1">Seeds</tissue>
    </source>
</reference>
<keyword evidence="2" id="KW-1185">Reference proteome</keyword>
<name>A0AAV8R2Z5_ENSVE</name>
<dbReference type="EMBL" id="JAQQAF010000004">
    <property type="protein sequence ID" value="KAJ8490652.1"/>
    <property type="molecule type" value="Genomic_DNA"/>
</dbReference>
<accession>A0AAV8R2Z5</accession>
<protein>
    <submittedName>
        <fullName evidence="1">Uncharacterized protein</fullName>
    </submittedName>
</protein>
<sequence length="71" mass="7933">MATMVALQSSMASLSISSNSFLGQRLSPPLLSTPIKLVDQPCTVVMRLKRWERKECKPNSLPILHKMHVKA</sequence>
<proteinExistence type="predicted"/>
<dbReference type="AlphaFoldDB" id="A0AAV8R2Z5"/>
<gene>
    <name evidence="1" type="ORF">OPV22_012373</name>
</gene>
<evidence type="ECO:0000313" key="2">
    <source>
        <dbReference type="Proteomes" id="UP001222027"/>
    </source>
</evidence>
<dbReference type="Proteomes" id="UP001222027">
    <property type="component" value="Unassembled WGS sequence"/>
</dbReference>
<organism evidence="1 2">
    <name type="scientific">Ensete ventricosum</name>
    <name type="common">Abyssinian banana</name>
    <name type="synonym">Musa ensete</name>
    <dbReference type="NCBI Taxonomy" id="4639"/>
    <lineage>
        <taxon>Eukaryota</taxon>
        <taxon>Viridiplantae</taxon>
        <taxon>Streptophyta</taxon>
        <taxon>Embryophyta</taxon>
        <taxon>Tracheophyta</taxon>
        <taxon>Spermatophyta</taxon>
        <taxon>Magnoliopsida</taxon>
        <taxon>Liliopsida</taxon>
        <taxon>Zingiberales</taxon>
        <taxon>Musaceae</taxon>
        <taxon>Ensete</taxon>
    </lineage>
</organism>
<comment type="caution">
    <text evidence="1">The sequence shown here is derived from an EMBL/GenBank/DDBJ whole genome shotgun (WGS) entry which is preliminary data.</text>
</comment>